<comment type="similarity">
    <text evidence="8">Belongs to the NhaC Na(+)/H(+) (TC 2.A.35) antiporter family.</text>
</comment>
<dbReference type="RefSeq" id="WP_408622308.1">
    <property type="nucleotide sequence ID" value="NZ_JBEQCT010000001.1"/>
</dbReference>
<evidence type="ECO:0000256" key="5">
    <source>
        <dbReference type="ARBA" id="ARBA00022692"/>
    </source>
</evidence>
<feature type="transmembrane region" description="Helical" evidence="9">
    <location>
        <begin position="241"/>
        <end position="272"/>
    </location>
</feature>
<dbReference type="PANTHER" id="PTHR33451">
    <property type="entry name" value="MALATE-2H(+)/NA(+)-LACTATE ANTIPORTER"/>
    <property type="match status" value="1"/>
</dbReference>
<evidence type="ECO:0000256" key="9">
    <source>
        <dbReference type="SAM" id="Phobius"/>
    </source>
</evidence>
<feature type="transmembrane region" description="Helical" evidence="9">
    <location>
        <begin position="12"/>
        <end position="34"/>
    </location>
</feature>
<accession>A0ABW9G468</accession>
<dbReference type="InterPro" id="IPR018461">
    <property type="entry name" value="Na/H_Antiport_NhaC-like_C"/>
</dbReference>
<dbReference type="Proteomes" id="UP001629953">
    <property type="component" value="Unassembled WGS sequence"/>
</dbReference>
<sequence>MSQNNEKTIKPSAVALLPIGVFLLLFIGVGAYLQSQGTHFAFYQLPSPVAILPALALALVLSKEKLNHAIDSMIAGMGHSNIITMCLIYLLAGGFSVVAKATGGVDAVVGLGLSIIPSWFLVPGIFIVSAFIATAMGTSMGTIAAVAPIALGISQAAGVPEPLMAGAVLSGAMFGDNLSVISDTTIAATRTQNCEMRDKFRENFWIALPAAIISLLVFWYLSGHAQIPHQDFAIMPALPYIFILILAVVGVNVFAVLTLGIVLAGLSGIIGADYAWMTFAKDIYKGFTGMQEIFILSLLIGGLSELMRRQGGLAYLQRLVSKFVSLFGQNKGTAQLGIALLVMLTNICTANNTIAILIAGGVAKEVADEHEISGRRSASILDIFACVIQGILPYGAQVLLLGSLFKLSPLTISAMAIYPMLLGVVSLITLFVRHQKTA</sequence>
<proteinExistence type="inferred from homology"/>
<dbReference type="InterPro" id="IPR052180">
    <property type="entry name" value="NhaC_Na-H+_Antiporter"/>
</dbReference>
<feature type="transmembrane region" description="Helical" evidence="9">
    <location>
        <begin position="82"/>
        <end position="101"/>
    </location>
</feature>
<dbReference type="Pfam" id="PF03553">
    <property type="entry name" value="Na_H_antiporter"/>
    <property type="match status" value="2"/>
</dbReference>
<dbReference type="EMBL" id="JBEQCT010000001">
    <property type="protein sequence ID" value="MFM2484169.1"/>
    <property type="molecule type" value="Genomic_DNA"/>
</dbReference>
<keyword evidence="6 9" id="KW-1133">Transmembrane helix</keyword>
<gene>
    <name evidence="11" type="ORF">ABUE30_03660</name>
</gene>
<evidence type="ECO:0000313" key="12">
    <source>
        <dbReference type="Proteomes" id="UP001629953"/>
    </source>
</evidence>
<name>A0ABW9G468_9GAMM</name>
<keyword evidence="3" id="KW-0050">Antiport</keyword>
<reference evidence="11 12" key="1">
    <citation type="journal article" date="2013" name="Int. J. Syst. Evol. Microbiol.">
        <title>Celerinatantimonas yamalensis sp. nov., a cold-adapted diazotrophic bacterium from a cold permafrost brine.</title>
        <authorList>
            <person name="Shcherbakova V."/>
            <person name="Chuvilskaya N."/>
            <person name="Rivkina E."/>
            <person name="Demidov N."/>
            <person name="Uchaeva V."/>
            <person name="Suetin S."/>
            <person name="Suzina N."/>
            <person name="Gilichinsky D."/>
        </authorList>
    </citation>
    <scope>NUCLEOTIDE SEQUENCE [LARGE SCALE GENOMIC DNA]</scope>
    <source>
        <strain evidence="11 12">C7</strain>
    </source>
</reference>
<evidence type="ECO:0000256" key="2">
    <source>
        <dbReference type="ARBA" id="ARBA00022448"/>
    </source>
</evidence>
<feature type="transmembrane region" description="Helical" evidence="9">
    <location>
        <begin position="107"/>
        <end position="133"/>
    </location>
</feature>
<evidence type="ECO:0000259" key="10">
    <source>
        <dbReference type="Pfam" id="PF03553"/>
    </source>
</evidence>
<comment type="caution">
    <text evidence="11">The sequence shown here is derived from an EMBL/GenBank/DDBJ whole genome shotgun (WGS) entry which is preliminary data.</text>
</comment>
<feature type="domain" description="Na+/H+ antiporter NhaC-like C-terminal" evidence="10">
    <location>
        <begin position="242"/>
        <end position="405"/>
    </location>
</feature>
<feature type="transmembrane region" description="Helical" evidence="9">
    <location>
        <begin position="163"/>
        <end position="182"/>
    </location>
</feature>
<evidence type="ECO:0000256" key="8">
    <source>
        <dbReference type="ARBA" id="ARBA00038435"/>
    </source>
</evidence>
<feature type="transmembrane region" description="Helical" evidence="9">
    <location>
        <begin position="140"/>
        <end position="157"/>
    </location>
</feature>
<protein>
    <submittedName>
        <fullName evidence="11">Na+/H+ antiporter NhaC family protein</fullName>
    </submittedName>
</protein>
<evidence type="ECO:0000256" key="1">
    <source>
        <dbReference type="ARBA" id="ARBA00004651"/>
    </source>
</evidence>
<organism evidence="11 12">
    <name type="scientific">Celerinatantimonas yamalensis</name>
    <dbReference type="NCBI Taxonomy" id="559956"/>
    <lineage>
        <taxon>Bacteria</taxon>
        <taxon>Pseudomonadati</taxon>
        <taxon>Pseudomonadota</taxon>
        <taxon>Gammaproteobacteria</taxon>
        <taxon>Celerinatantimonadaceae</taxon>
        <taxon>Celerinatantimonas</taxon>
    </lineage>
</organism>
<feature type="transmembrane region" description="Helical" evidence="9">
    <location>
        <begin position="40"/>
        <end position="61"/>
    </location>
</feature>
<feature type="transmembrane region" description="Helical" evidence="9">
    <location>
        <begin position="203"/>
        <end position="221"/>
    </location>
</feature>
<keyword evidence="12" id="KW-1185">Reference proteome</keyword>
<keyword evidence="7 9" id="KW-0472">Membrane</keyword>
<feature type="transmembrane region" description="Helical" evidence="9">
    <location>
        <begin position="411"/>
        <end position="432"/>
    </location>
</feature>
<evidence type="ECO:0000256" key="4">
    <source>
        <dbReference type="ARBA" id="ARBA00022475"/>
    </source>
</evidence>
<keyword evidence="2" id="KW-0813">Transport</keyword>
<feature type="domain" description="Na+/H+ antiporter NhaC-like C-terminal" evidence="10">
    <location>
        <begin position="25"/>
        <end position="218"/>
    </location>
</feature>
<feature type="transmembrane region" description="Helical" evidence="9">
    <location>
        <begin position="380"/>
        <end position="405"/>
    </location>
</feature>
<evidence type="ECO:0000256" key="6">
    <source>
        <dbReference type="ARBA" id="ARBA00022989"/>
    </source>
</evidence>
<evidence type="ECO:0000256" key="3">
    <source>
        <dbReference type="ARBA" id="ARBA00022449"/>
    </source>
</evidence>
<evidence type="ECO:0000313" key="11">
    <source>
        <dbReference type="EMBL" id="MFM2484169.1"/>
    </source>
</evidence>
<feature type="transmembrane region" description="Helical" evidence="9">
    <location>
        <begin position="336"/>
        <end position="359"/>
    </location>
</feature>
<dbReference type="PANTHER" id="PTHR33451:SF5">
    <property type="entry name" value="NA+_H+ ANTIPORTER"/>
    <property type="match status" value="1"/>
</dbReference>
<keyword evidence="5 9" id="KW-0812">Transmembrane</keyword>
<keyword evidence="4" id="KW-1003">Cell membrane</keyword>
<evidence type="ECO:0000256" key="7">
    <source>
        <dbReference type="ARBA" id="ARBA00023136"/>
    </source>
</evidence>
<comment type="subcellular location">
    <subcellularLocation>
        <location evidence="1">Cell membrane</location>
        <topology evidence="1">Multi-pass membrane protein</topology>
    </subcellularLocation>
</comment>